<dbReference type="EMBL" id="JACXVP010000009">
    <property type="protein sequence ID" value="KAG5586618.1"/>
    <property type="molecule type" value="Genomic_DNA"/>
</dbReference>
<dbReference type="AlphaFoldDB" id="A0A9J5XG35"/>
<dbReference type="Proteomes" id="UP000824120">
    <property type="component" value="Chromosome 9"/>
</dbReference>
<sequence>MVNKNKCGFCVSSNLIDDQIRETASITKFSHLEFSMQYLGCPLYKEKKRKKNYFNTIVAKDFNRMFISSLWIISSWNPKNHFLSRNIHLDRHLKSSKRNFSPPLQTESKAELSFYFGNQFPNSQVHLKDVACLSFQETGLIRLKQDVSTVIAYYFYN</sequence>
<protein>
    <submittedName>
        <fullName evidence="1">Uncharacterized protein</fullName>
    </submittedName>
</protein>
<evidence type="ECO:0000313" key="1">
    <source>
        <dbReference type="EMBL" id="KAG5586618.1"/>
    </source>
</evidence>
<accession>A0A9J5XG35</accession>
<organism evidence="1 2">
    <name type="scientific">Solanum commersonii</name>
    <name type="common">Commerson's wild potato</name>
    <name type="synonym">Commerson's nightshade</name>
    <dbReference type="NCBI Taxonomy" id="4109"/>
    <lineage>
        <taxon>Eukaryota</taxon>
        <taxon>Viridiplantae</taxon>
        <taxon>Streptophyta</taxon>
        <taxon>Embryophyta</taxon>
        <taxon>Tracheophyta</taxon>
        <taxon>Spermatophyta</taxon>
        <taxon>Magnoliopsida</taxon>
        <taxon>eudicotyledons</taxon>
        <taxon>Gunneridae</taxon>
        <taxon>Pentapetalae</taxon>
        <taxon>asterids</taxon>
        <taxon>lamiids</taxon>
        <taxon>Solanales</taxon>
        <taxon>Solanaceae</taxon>
        <taxon>Solanoideae</taxon>
        <taxon>Solaneae</taxon>
        <taxon>Solanum</taxon>
    </lineage>
</organism>
<evidence type="ECO:0000313" key="2">
    <source>
        <dbReference type="Proteomes" id="UP000824120"/>
    </source>
</evidence>
<keyword evidence="2" id="KW-1185">Reference proteome</keyword>
<reference evidence="1 2" key="1">
    <citation type="submission" date="2020-09" db="EMBL/GenBank/DDBJ databases">
        <title>De no assembly of potato wild relative species, Solanum commersonii.</title>
        <authorList>
            <person name="Cho K."/>
        </authorList>
    </citation>
    <scope>NUCLEOTIDE SEQUENCE [LARGE SCALE GENOMIC DNA]</scope>
    <source>
        <strain evidence="1">LZ3.2</strain>
        <tissue evidence="1">Leaf</tissue>
    </source>
</reference>
<gene>
    <name evidence="1" type="ORF">H5410_047052</name>
</gene>
<comment type="caution">
    <text evidence="1">The sequence shown here is derived from an EMBL/GenBank/DDBJ whole genome shotgun (WGS) entry which is preliminary data.</text>
</comment>
<name>A0A9J5XG35_SOLCO</name>
<proteinExistence type="predicted"/>